<dbReference type="PhylomeDB" id="O28802"/>
<evidence type="ECO:0000256" key="3">
    <source>
        <dbReference type="ARBA" id="ARBA00022692"/>
    </source>
</evidence>
<dbReference type="Proteomes" id="UP000002199">
    <property type="component" value="Chromosome"/>
</dbReference>
<dbReference type="STRING" id="224325.AF_1470"/>
<evidence type="ECO:0000256" key="2">
    <source>
        <dbReference type="ARBA" id="ARBA00022475"/>
    </source>
</evidence>
<evidence type="ECO:0000259" key="9">
    <source>
        <dbReference type="Pfam" id="PF12704"/>
    </source>
</evidence>
<keyword evidence="2" id="KW-1003">Cell membrane</keyword>
<keyword evidence="4 7" id="KW-1133">Transmembrane helix</keyword>
<evidence type="ECO:0000256" key="6">
    <source>
        <dbReference type="ARBA" id="ARBA00038076"/>
    </source>
</evidence>
<evidence type="ECO:0008006" key="12">
    <source>
        <dbReference type="Google" id="ProtNLM"/>
    </source>
</evidence>
<dbReference type="GO" id="GO:0005886">
    <property type="term" value="C:plasma membrane"/>
    <property type="evidence" value="ECO:0007669"/>
    <property type="project" value="UniProtKB-SubCell"/>
</dbReference>
<evidence type="ECO:0000313" key="11">
    <source>
        <dbReference type="Proteomes" id="UP000002199"/>
    </source>
</evidence>
<name>O28802_ARCFU</name>
<evidence type="ECO:0000259" key="8">
    <source>
        <dbReference type="Pfam" id="PF02687"/>
    </source>
</evidence>
<dbReference type="InterPro" id="IPR025857">
    <property type="entry name" value="MacB_PCD"/>
</dbReference>
<sequence length="409" mass="45137">MRRMGLPSFSSPTTHLFRNTLTESSESGTGRWWRMYIELAVRNLERARARSILAVVGIIIGVVAVASIGIFGNAMKQTVLERFEDQADTIVITPRYTEGYSGIEEDDFELIKRVERIEYAIAVKDERGEVEYEDRKAFLTVYGVDGDDLELLYDAYEGSIKLKGTAVVGYRLAEDFGLEVGDKISVEGKTFKVAAILEQQGMGGGINPDMAVFISMEDFDRLYDQEGYTSVIVEAESLEYIEAIEEEIDSTLNKKDEKVDIRDFESLIESVEESLNSMTQFLMAIAAVSLLVAGVSILNIMLMSTIERTKEIGVMRAIGAFRENIMMIFLLEALILGLTGSVFGAVMSVAGGYAIISMMGFSTAYVLHPSSALYIAEGFAVGVLTAVASGLYPAWKASKLEPIEALRYE</sequence>
<evidence type="ECO:0000313" key="10">
    <source>
        <dbReference type="EMBL" id="AAB89778.1"/>
    </source>
</evidence>
<keyword evidence="5 7" id="KW-0472">Membrane</keyword>
<evidence type="ECO:0000256" key="1">
    <source>
        <dbReference type="ARBA" id="ARBA00004651"/>
    </source>
</evidence>
<feature type="domain" description="ABC3 transporter permease C-terminal" evidence="8">
    <location>
        <begin position="284"/>
        <end position="402"/>
    </location>
</feature>
<dbReference type="HOGENOM" id="CLU_000604_8_0_2"/>
<reference evidence="10 11" key="1">
    <citation type="journal article" date="1997" name="Nature">
        <title>The complete genome sequence of the hyperthermophilic, sulphate-reducing archaeon Archaeoglobus fulgidus.</title>
        <authorList>
            <person name="Klenk H.P."/>
            <person name="Clayton R.A."/>
            <person name="Tomb J."/>
            <person name="White O."/>
            <person name="Nelson K.E."/>
            <person name="Ketchum K.A."/>
            <person name="Dodson R.J."/>
            <person name="Gwinn M."/>
            <person name="Hickey E.K."/>
            <person name="Peterson J.D."/>
            <person name="Richardson D.L."/>
            <person name="Kerlavage A.R."/>
            <person name="Graham D.E."/>
            <person name="Kyrpides N.C."/>
            <person name="Fleischmann R.D."/>
            <person name="Quackenbush J."/>
            <person name="Lee N.H."/>
            <person name="Sutton G.G."/>
            <person name="Gill S."/>
            <person name="Kirkness E.F."/>
            <person name="Dougherty B.A."/>
            <person name="McKenney K."/>
            <person name="Adams M.D."/>
            <person name="Loftus B."/>
            <person name="Peterson S."/>
            <person name="Reich C.I."/>
            <person name="McNeil L.K."/>
            <person name="Badger J.H."/>
            <person name="Glodek A."/>
            <person name="Zhou L."/>
            <person name="Overbeek R."/>
            <person name="Gocayne J.D."/>
            <person name="Weidman J.F."/>
            <person name="McDonald L."/>
            <person name="Utterback T."/>
            <person name="Cotton M.D."/>
            <person name="Spriggs T."/>
            <person name="Artiach P."/>
            <person name="Kaine B.P."/>
            <person name="Sykes S.M."/>
            <person name="Sadow P.W."/>
            <person name="D'Andrea K.P."/>
            <person name="Bowman C."/>
            <person name="Fujii C."/>
            <person name="Garland S.A."/>
            <person name="Mason T.M."/>
            <person name="Olsen G.J."/>
            <person name="Fraser C.M."/>
            <person name="Smith H.O."/>
            <person name="Woese C.R."/>
            <person name="Venter J.C."/>
        </authorList>
    </citation>
    <scope>NUCLEOTIDE SEQUENCE [LARGE SCALE GENOMIC DNA]</scope>
    <source>
        <strain evidence="11">ATCC 49558 / DSM 4304 / JCM 9628 / NBRC 100126 / VC-16</strain>
    </source>
</reference>
<dbReference type="GO" id="GO:0022857">
    <property type="term" value="F:transmembrane transporter activity"/>
    <property type="evidence" value="ECO:0007669"/>
    <property type="project" value="TreeGrafter"/>
</dbReference>
<dbReference type="Pfam" id="PF12704">
    <property type="entry name" value="MacB_PCD"/>
    <property type="match status" value="1"/>
</dbReference>
<dbReference type="PIR" id="E69433">
    <property type="entry name" value="E69433"/>
</dbReference>
<feature type="transmembrane region" description="Helical" evidence="7">
    <location>
        <begin position="52"/>
        <end position="72"/>
    </location>
</feature>
<feature type="transmembrane region" description="Helical" evidence="7">
    <location>
        <begin position="374"/>
        <end position="395"/>
    </location>
</feature>
<gene>
    <name evidence="10" type="ordered locus">AF_1470</name>
</gene>
<feature type="transmembrane region" description="Helical" evidence="7">
    <location>
        <begin position="281"/>
        <end position="303"/>
    </location>
</feature>
<dbReference type="eggNOG" id="arCOG02312">
    <property type="taxonomic scope" value="Archaea"/>
</dbReference>
<evidence type="ECO:0000256" key="4">
    <source>
        <dbReference type="ARBA" id="ARBA00022989"/>
    </source>
</evidence>
<comment type="similarity">
    <text evidence="6">Belongs to the ABC-4 integral membrane protein family.</text>
</comment>
<dbReference type="PANTHER" id="PTHR30572">
    <property type="entry name" value="MEMBRANE COMPONENT OF TRANSPORTER-RELATED"/>
    <property type="match status" value="1"/>
</dbReference>
<proteinExistence type="inferred from homology"/>
<evidence type="ECO:0000256" key="7">
    <source>
        <dbReference type="SAM" id="Phobius"/>
    </source>
</evidence>
<dbReference type="KEGG" id="afu:AF_1470"/>
<dbReference type="PaxDb" id="224325-AF_1470"/>
<evidence type="ECO:0000256" key="5">
    <source>
        <dbReference type="ARBA" id="ARBA00023136"/>
    </source>
</evidence>
<comment type="subcellular location">
    <subcellularLocation>
        <location evidence="1">Cell membrane</location>
        <topology evidence="1">Multi-pass membrane protein</topology>
    </subcellularLocation>
</comment>
<keyword evidence="3 7" id="KW-0812">Transmembrane</keyword>
<dbReference type="AlphaFoldDB" id="O28802"/>
<dbReference type="InterPro" id="IPR003838">
    <property type="entry name" value="ABC3_permease_C"/>
</dbReference>
<dbReference type="EnsemblBacteria" id="AAB89778">
    <property type="protein sequence ID" value="AAB89778"/>
    <property type="gene ID" value="AF_1470"/>
</dbReference>
<dbReference type="EMBL" id="AE000782">
    <property type="protein sequence ID" value="AAB89778.1"/>
    <property type="molecule type" value="Genomic_DNA"/>
</dbReference>
<dbReference type="InterPro" id="IPR050250">
    <property type="entry name" value="Macrolide_Exporter_MacB"/>
</dbReference>
<accession>O28802</accession>
<keyword evidence="11" id="KW-1185">Reference proteome</keyword>
<feature type="domain" description="MacB-like periplasmic core" evidence="9">
    <location>
        <begin position="51"/>
        <end position="249"/>
    </location>
</feature>
<organism evidence="10 11">
    <name type="scientific">Archaeoglobus fulgidus (strain ATCC 49558 / DSM 4304 / JCM 9628 / NBRC 100126 / VC-16)</name>
    <dbReference type="NCBI Taxonomy" id="224325"/>
    <lineage>
        <taxon>Archaea</taxon>
        <taxon>Methanobacteriati</taxon>
        <taxon>Methanobacteriota</taxon>
        <taxon>Archaeoglobi</taxon>
        <taxon>Archaeoglobales</taxon>
        <taxon>Archaeoglobaceae</taxon>
        <taxon>Archaeoglobus</taxon>
    </lineage>
</organism>
<dbReference type="PANTHER" id="PTHR30572:SF4">
    <property type="entry name" value="ABC TRANSPORTER PERMEASE YTRF"/>
    <property type="match status" value="1"/>
</dbReference>
<protein>
    <recommendedName>
        <fullName evidence="12">ABC transporter permease</fullName>
    </recommendedName>
</protein>
<dbReference type="Pfam" id="PF02687">
    <property type="entry name" value="FtsX"/>
    <property type="match status" value="1"/>
</dbReference>